<evidence type="ECO:0000313" key="1">
    <source>
        <dbReference type="EMBL" id="PFG51000.1"/>
    </source>
</evidence>
<proteinExistence type="predicted"/>
<dbReference type="AlphaFoldDB" id="A0A2A9FKG6"/>
<evidence type="ECO:0000313" key="2">
    <source>
        <dbReference type="Proteomes" id="UP000243542"/>
    </source>
</evidence>
<keyword evidence="2" id="KW-1185">Reference proteome</keyword>
<name>A0A2A9FKG6_9PSEU</name>
<dbReference type="Proteomes" id="UP000243542">
    <property type="component" value="Unassembled WGS sequence"/>
</dbReference>
<sequence length="261" mass="26765">MPGERQPIAVVSDGSALVSGDDVEVVLRDCVEVISGLAGIPARTIVLGKVDSAQLLRIARDHPAILLTHTEPARARTAQQGLGAGHCVLTDQDATAIALAAAVRSVLAGRGRTPEDTRVLVAGARMLPAVTTLLIAGGTRDLALWNLSDAAVFPLHQAVFGADVVLDLLGALPEDTGDPRLTVLTRDHVHTASAAVAGIMRAAAKAPRPCFDIEVRLAATAALADVEPVGRPPMATAARVLADRVAAAVLAVCEPTTLAAP</sequence>
<dbReference type="EMBL" id="PDJK01000002">
    <property type="protein sequence ID" value="PFG51000.1"/>
    <property type="molecule type" value="Genomic_DNA"/>
</dbReference>
<accession>A0A2A9FKG6</accession>
<comment type="caution">
    <text evidence="1">The sequence shown here is derived from an EMBL/GenBank/DDBJ whole genome shotgun (WGS) entry which is preliminary data.</text>
</comment>
<organism evidence="1 2">
    <name type="scientific">Amycolatopsis sulphurea</name>
    <dbReference type="NCBI Taxonomy" id="76022"/>
    <lineage>
        <taxon>Bacteria</taxon>
        <taxon>Bacillati</taxon>
        <taxon>Actinomycetota</taxon>
        <taxon>Actinomycetes</taxon>
        <taxon>Pseudonocardiales</taxon>
        <taxon>Pseudonocardiaceae</taxon>
        <taxon>Amycolatopsis</taxon>
    </lineage>
</organism>
<dbReference type="RefSeq" id="WP_098514619.1">
    <property type="nucleotide sequence ID" value="NZ_JBIAKZ010000054.1"/>
</dbReference>
<gene>
    <name evidence="1" type="ORF">ATK36_6266</name>
</gene>
<reference evidence="1 2" key="1">
    <citation type="submission" date="2017-10" db="EMBL/GenBank/DDBJ databases">
        <title>Sequencing the genomes of 1000 actinobacteria strains.</title>
        <authorList>
            <person name="Klenk H.-P."/>
        </authorList>
    </citation>
    <scope>NUCLEOTIDE SEQUENCE [LARGE SCALE GENOMIC DNA]</scope>
    <source>
        <strain evidence="1 2">DSM 46092</strain>
    </source>
</reference>
<protein>
    <submittedName>
        <fullName evidence="1">Malate dehydrogenase (Oxaloacetate-decarboxylating)</fullName>
    </submittedName>
</protein>